<gene>
    <name evidence="2" type="ORF">PSQ39_17905</name>
</gene>
<name>A0ABT5MIV8_9BURK</name>
<dbReference type="SUPFAM" id="SSF53850">
    <property type="entry name" value="Periplasmic binding protein-like II"/>
    <property type="match status" value="1"/>
</dbReference>
<accession>A0ABT5MIV8</accession>
<dbReference type="PANTHER" id="PTHR42928">
    <property type="entry name" value="TRICARBOXYLATE-BINDING PROTEIN"/>
    <property type="match status" value="1"/>
</dbReference>
<keyword evidence="3" id="KW-1185">Reference proteome</keyword>
<organism evidence="2 3">
    <name type="scientific">Curvibacter microcysteis</name>
    <dbReference type="NCBI Taxonomy" id="3026419"/>
    <lineage>
        <taxon>Bacteria</taxon>
        <taxon>Pseudomonadati</taxon>
        <taxon>Pseudomonadota</taxon>
        <taxon>Betaproteobacteria</taxon>
        <taxon>Burkholderiales</taxon>
        <taxon>Comamonadaceae</taxon>
        <taxon>Curvibacter</taxon>
    </lineage>
</organism>
<evidence type="ECO:0000313" key="3">
    <source>
        <dbReference type="Proteomes" id="UP001528672"/>
    </source>
</evidence>
<evidence type="ECO:0000313" key="2">
    <source>
        <dbReference type="EMBL" id="MDD0816518.1"/>
    </source>
</evidence>
<dbReference type="CDD" id="cd13578">
    <property type="entry name" value="PBP2_Bug27"/>
    <property type="match status" value="1"/>
</dbReference>
<protein>
    <submittedName>
        <fullName evidence="2">Tripartite tricarboxylate transporter substrate binding protein</fullName>
    </submittedName>
</protein>
<sequence>MQRRHLLSQIAALSAGTSLLTPTWAQGKYPQRPITLVVPTAPGGTTDFTARLITEPLSRALGQSVIVDNKPGASGNIGNQIVARAKPDGYTLLVSYSGYHVGNPHLFKQAGWDPIKDFTPVAMMTRAPQVIAINPKLPVNNLKELIAYAKANPGKLNYASSGNGSIQHIAGELFKQLTGTFITHIPYRGSGPAVQDLMAGQVDIFITTPAGVVSQIQGGRLKGVGVTSKKRLSSLPDVPTTTEAGLTGYELDSWFALYAPANTPADVVQTLNTEINRILASGEARKKAEDSGTDVEQMSPKQLADFTQSELKRWGQIIQTAHITLE</sequence>
<dbReference type="PIRSF" id="PIRSF017082">
    <property type="entry name" value="YflP"/>
    <property type="match status" value="1"/>
</dbReference>
<dbReference type="RefSeq" id="WP_273928355.1">
    <property type="nucleotide sequence ID" value="NZ_JAQSIO010000008.1"/>
</dbReference>
<evidence type="ECO:0000256" key="1">
    <source>
        <dbReference type="ARBA" id="ARBA00006987"/>
    </source>
</evidence>
<dbReference type="InterPro" id="IPR042100">
    <property type="entry name" value="Bug_dom1"/>
</dbReference>
<dbReference type="Gene3D" id="3.40.190.10">
    <property type="entry name" value="Periplasmic binding protein-like II"/>
    <property type="match status" value="1"/>
</dbReference>
<dbReference type="Pfam" id="PF03401">
    <property type="entry name" value="TctC"/>
    <property type="match status" value="1"/>
</dbReference>
<comment type="similarity">
    <text evidence="1">Belongs to the UPF0065 (bug) family.</text>
</comment>
<proteinExistence type="inferred from homology"/>
<dbReference type="Proteomes" id="UP001528672">
    <property type="component" value="Unassembled WGS sequence"/>
</dbReference>
<reference evidence="2 3" key="1">
    <citation type="submission" date="2023-02" db="EMBL/GenBank/DDBJ databases">
        <title>Bacterial whole genome sequence for Curvibacter sp. HBC28.</title>
        <authorList>
            <person name="Le V."/>
            <person name="Ko S.-R."/>
            <person name="Ahn C.-Y."/>
            <person name="Oh H.-M."/>
        </authorList>
    </citation>
    <scope>NUCLEOTIDE SEQUENCE [LARGE SCALE GENOMIC DNA]</scope>
    <source>
        <strain evidence="2 3">HBC28</strain>
    </source>
</reference>
<dbReference type="InterPro" id="IPR005064">
    <property type="entry name" value="BUG"/>
</dbReference>
<dbReference type="EMBL" id="JAQSIO010000008">
    <property type="protein sequence ID" value="MDD0816518.1"/>
    <property type="molecule type" value="Genomic_DNA"/>
</dbReference>
<comment type="caution">
    <text evidence="2">The sequence shown here is derived from an EMBL/GenBank/DDBJ whole genome shotgun (WGS) entry which is preliminary data.</text>
</comment>
<dbReference type="PANTHER" id="PTHR42928:SF5">
    <property type="entry name" value="BLR1237 PROTEIN"/>
    <property type="match status" value="1"/>
</dbReference>
<dbReference type="Gene3D" id="3.40.190.150">
    <property type="entry name" value="Bordetella uptake gene, domain 1"/>
    <property type="match status" value="1"/>
</dbReference>